<evidence type="ECO:0000313" key="1">
    <source>
        <dbReference type="EMBL" id="KAA1074189.1"/>
    </source>
</evidence>
<name>A0A5B0MD89_PUCGR</name>
<organism evidence="1 2">
    <name type="scientific">Puccinia graminis f. sp. tritici</name>
    <dbReference type="NCBI Taxonomy" id="56615"/>
    <lineage>
        <taxon>Eukaryota</taxon>
        <taxon>Fungi</taxon>
        <taxon>Dikarya</taxon>
        <taxon>Basidiomycota</taxon>
        <taxon>Pucciniomycotina</taxon>
        <taxon>Pucciniomycetes</taxon>
        <taxon>Pucciniales</taxon>
        <taxon>Pucciniaceae</taxon>
        <taxon>Puccinia</taxon>
    </lineage>
</organism>
<protein>
    <submittedName>
        <fullName evidence="1">Uncharacterized protein</fullName>
    </submittedName>
</protein>
<gene>
    <name evidence="1" type="ORF">PGTUg99_029262</name>
</gene>
<dbReference type="EMBL" id="VDEP01000473">
    <property type="protein sequence ID" value="KAA1074189.1"/>
    <property type="molecule type" value="Genomic_DNA"/>
</dbReference>
<dbReference type="Proteomes" id="UP000325313">
    <property type="component" value="Unassembled WGS sequence"/>
</dbReference>
<reference evidence="1 2" key="1">
    <citation type="submission" date="2019-05" db="EMBL/GenBank/DDBJ databases">
        <title>Emergence of the Ug99 lineage of the wheat stem rust pathogen through somatic hybridization.</title>
        <authorList>
            <person name="Li F."/>
            <person name="Upadhyaya N.M."/>
            <person name="Sperschneider J."/>
            <person name="Matny O."/>
            <person name="Nguyen-Phuc H."/>
            <person name="Mago R."/>
            <person name="Raley C."/>
            <person name="Miller M.E."/>
            <person name="Silverstein K.A.T."/>
            <person name="Henningsen E."/>
            <person name="Hirsch C.D."/>
            <person name="Visser B."/>
            <person name="Pretorius Z.A."/>
            <person name="Steffenson B.J."/>
            <person name="Schwessinger B."/>
            <person name="Dodds P.N."/>
            <person name="Figueroa M."/>
        </authorList>
    </citation>
    <scope>NUCLEOTIDE SEQUENCE [LARGE SCALE GENOMIC DNA]</scope>
    <source>
        <strain evidence="1 2">Ug99</strain>
    </source>
</reference>
<proteinExistence type="predicted"/>
<dbReference type="AlphaFoldDB" id="A0A5B0MD89"/>
<accession>A0A5B0MD89</accession>
<sequence length="62" mass="7038">MRRFECESQSIGEVKSMSSIEVARLNDEECDQSARSKESARSDLSGSFCEGKKKFKINQLDM</sequence>
<comment type="caution">
    <text evidence="1">The sequence shown here is derived from an EMBL/GenBank/DDBJ whole genome shotgun (WGS) entry which is preliminary data.</text>
</comment>
<evidence type="ECO:0000313" key="2">
    <source>
        <dbReference type="Proteomes" id="UP000325313"/>
    </source>
</evidence>